<dbReference type="EMBL" id="CP014327">
    <property type="protein sequence ID" value="AML51705.1"/>
    <property type="molecule type" value="Genomic_DNA"/>
</dbReference>
<dbReference type="Proteomes" id="UP000070371">
    <property type="component" value="Chromosome"/>
</dbReference>
<dbReference type="RefSeq" id="WP_039004126.1">
    <property type="nucleotide sequence ID" value="NZ_CP014327.1"/>
</dbReference>
<dbReference type="STRING" id="1579316.RC74_10925"/>
<feature type="signal peptide" evidence="1">
    <location>
        <begin position="1"/>
        <end position="23"/>
    </location>
</feature>
<reference evidence="2 3" key="1">
    <citation type="submission" date="2016-02" db="EMBL/GenBank/DDBJ databases">
        <title>Complete genome sequence of Halocynthiibacter arcticus PAMC 20958t from arctic marine sediment.</title>
        <authorList>
            <person name="Lee Y.M."/>
            <person name="Baek K."/>
            <person name="Lee H.K."/>
            <person name="Shin S.C."/>
        </authorList>
    </citation>
    <scope>NUCLEOTIDE SEQUENCE [LARGE SCALE GENOMIC DNA]</scope>
    <source>
        <strain evidence="2">PAMC 20958</strain>
    </source>
</reference>
<feature type="chain" id="PRO_5007443215" evidence="1">
    <location>
        <begin position="24"/>
        <end position="366"/>
    </location>
</feature>
<accession>A0A126V185</accession>
<evidence type="ECO:0000256" key="1">
    <source>
        <dbReference type="SAM" id="SignalP"/>
    </source>
</evidence>
<dbReference type="OrthoDB" id="7822918at2"/>
<evidence type="ECO:0000313" key="3">
    <source>
        <dbReference type="Proteomes" id="UP000070371"/>
    </source>
</evidence>
<dbReference type="KEGG" id="hat:RC74_10925"/>
<gene>
    <name evidence="2" type="ORF">RC74_10925</name>
</gene>
<proteinExistence type="predicted"/>
<protein>
    <submittedName>
        <fullName evidence="2">Uncharacterized protein</fullName>
    </submittedName>
</protein>
<evidence type="ECO:0000313" key="2">
    <source>
        <dbReference type="EMBL" id="AML51705.1"/>
    </source>
</evidence>
<name>A0A126V185_9RHOB</name>
<organism evidence="2 3">
    <name type="scientific">Falsihalocynthiibacter arcticus</name>
    <dbReference type="NCBI Taxonomy" id="1579316"/>
    <lineage>
        <taxon>Bacteria</taxon>
        <taxon>Pseudomonadati</taxon>
        <taxon>Pseudomonadota</taxon>
        <taxon>Alphaproteobacteria</taxon>
        <taxon>Rhodobacterales</taxon>
        <taxon>Roseobacteraceae</taxon>
        <taxon>Falsihalocynthiibacter</taxon>
    </lineage>
</organism>
<sequence>MIDFTRISLTLAFAAMSPQLALANIVCAGTYEFFSGKNTVQAIPGEAPENGARAAELYNSRAGWVGQLIPKPQSEGLHEVEVSQCGRQFVLTQGSKTMLFLQSIMDETLYVAQDIGTAEVDLTLRVVDHKIMVGTIAGKSHGFEINYPVAMDPRDVSMPAMRGCAEATVQEEQVDEDRLIIDPALRLEAINIVADQLGVPRDRAETYIYAQRTVAKTESRNDEPIILSPGEGDCPLVFAGIRDCVRYPSDTTTIVETNVLLDEGGRLLPVTTDGSATNRIRVDDPGLADICAPEESLPPASQRLRMTFFAIDEDGINDVQASLVDADTDIATDAHYANGYNAGRQQRVQGADEAYQGVGAPVTGMH</sequence>
<keyword evidence="3" id="KW-1185">Reference proteome</keyword>
<keyword evidence="1" id="KW-0732">Signal</keyword>
<dbReference type="AlphaFoldDB" id="A0A126V185"/>